<keyword evidence="3" id="KW-1185">Reference proteome</keyword>
<dbReference type="PROSITE" id="PS51257">
    <property type="entry name" value="PROKAR_LIPOPROTEIN"/>
    <property type="match status" value="1"/>
</dbReference>
<organism evidence="2 3">
    <name type="scientific">Zobellella aerophila</name>
    <dbReference type="NCBI Taxonomy" id="870480"/>
    <lineage>
        <taxon>Bacteria</taxon>
        <taxon>Pseudomonadati</taxon>
        <taxon>Pseudomonadota</taxon>
        <taxon>Gammaproteobacteria</taxon>
        <taxon>Aeromonadales</taxon>
        <taxon>Aeromonadaceae</taxon>
        <taxon>Zobellella</taxon>
    </lineage>
</organism>
<dbReference type="Gene3D" id="3.40.190.100">
    <property type="entry name" value="Glycine betaine-binding periplasmic protein, domain 2"/>
    <property type="match status" value="2"/>
</dbReference>
<gene>
    <name evidence="2" type="ORF">GCM10022394_16090</name>
</gene>
<evidence type="ECO:0000259" key="1">
    <source>
        <dbReference type="Pfam" id="PF04069"/>
    </source>
</evidence>
<dbReference type="Proteomes" id="UP001500795">
    <property type="component" value="Unassembled WGS sequence"/>
</dbReference>
<dbReference type="InterPro" id="IPR007210">
    <property type="entry name" value="ABC_Gly_betaine_transp_sub-bd"/>
</dbReference>
<dbReference type="SUPFAM" id="SSF53850">
    <property type="entry name" value="Periplasmic binding protein-like II"/>
    <property type="match status" value="1"/>
</dbReference>
<dbReference type="Gene3D" id="3.10.105.10">
    <property type="entry name" value="Dipeptide-binding Protein, Domain 3"/>
    <property type="match status" value="2"/>
</dbReference>
<dbReference type="RefSeq" id="WP_344956722.1">
    <property type="nucleotide sequence ID" value="NZ_BAABCX010000002.1"/>
</dbReference>
<protein>
    <submittedName>
        <fullName evidence="2">Glycine betaine ABC transporter substrate-binding protein</fullName>
    </submittedName>
</protein>
<proteinExistence type="predicted"/>
<reference evidence="3" key="1">
    <citation type="journal article" date="2019" name="Int. J. Syst. Evol. Microbiol.">
        <title>The Global Catalogue of Microorganisms (GCM) 10K type strain sequencing project: providing services to taxonomists for standard genome sequencing and annotation.</title>
        <authorList>
            <consortium name="The Broad Institute Genomics Platform"/>
            <consortium name="The Broad Institute Genome Sequencing Center for Infectious Disease"/>
            <person name="Wu L."/>
            <person name="Ma J."/>
        </authorList>
    </citation>
    <scope>NUCLEOTIDE SEQUENCE [LARGE SCALE GENOMIC DNA]</scope>
    <source>
        <strain evidence="3">JCM 17110</strain>
    </source>
</reference>
<feature type="domain" description="ABC-type glycine betaine transport system substrate-binding" evidence="1">
    <location>
        <begin position="23"/>
        <end position="265"/>
    </location>
</feature>
<name>A0ABP6VLR1_9GAMM</name>
<evidence type="ECO:0000313" key="2">
    <source>
        <dbReference type="EMBL" id="GAA3537274.1"/>
    </source>
</evidence>
<sequence>MKKLPLLLLSLLLAGCGEEEQKHIHLLSGDWDLALASSHMAKAALEQAGYSVSVELANPGQIWSRLAAGEADASLSLWMPESGGAYVERFFDRLHDLGPNYPTLRLGIAVPEGAPVHSLEQLAGSGYGAGQIVGIDASHGIMPMTEQVLALYGLDDYRLLSGSVEAYRQRGQAAIDTGQELLLIAWQPDRLLMSGKLRLLADPKAAFATGERPHTLVRRGLEDSAPRAMEVLASLGWQQQDVVFMFERLNQGHDFSQAANLWLKQY</sequence>
<accession>A0ABP6VLR1</accession>
<dbReference type="EMBL" id="BAABCX010000002">
    <property type="protein sequence ID" value="GAA3537274.1"/>
    <property type="molecule type" value="Genomic_DNA"/>
</dbReference>
<evidence type="ECO:0000313" key="3">
    <source>
        <dbReference type="Proteomes" id="UP001500795"/>
    </source>
</evidence>
<comment type="caution">
    <text evidence="2">The sequence shown here is derived from an EMBL/GenBank/DDBJ whole genome shotgun (WGS) entry which is preliminary data.</text>
</comment>
<dbReference type="Pfam" id="PF04069">
    <property type="entry name" value="OpuAC"/>
    <property type="match status" value="1"/>
</dbReference>